<keyword evidence="3" id="KW-0813">Transport</keyword>
<evidence type="ECO:0000256" key="8">
    <source>
        <dbReference type="SAM" id="Phobius"/>
    </source>
</evidence>
<keyword evidence="4" id="KW-1003">Cell membrane</keyword>
<gene>
    <name evidence="9" type="ORF">LMS43_15150</name>
</gene>
<keyword evidence="5 8" id="KW-0812">Transmembrane</keyword>
<organism evidence="9 10">
    <name type="scientific">Alcaligenes endophyticus</name>
    <dbReference type="NCBI Taxonomy" id="1929088"/>
    <lineage>
        <taxon>Bacteria</taxon>
        <taxon>Pseudomonadati</taxon>
        <taxon>Pseudomonadota</taxon>
        <taxon>Betaproteobacteria</taxon>
        <taxon>Burkholderiales</taxon>
        <taxon>Alcaligenaceae</taxon>
        <taxon>Alcaligenes</taxon>
    </lineage>
</organism>
<dbReference type="RefSeq" id="WP_266123843.1">
    <property type="nucleotide sequence ID" value="NZ_JAJHNU010000005.1"/>
</dbReference>
<feature type="transmembrane region" description="Helical" evidence="8">
    <location>
        <begin position="83"/>
        <end position="103"/>
    </location>
</feature>
<keyword evidence="6 8" id="KW-1133">Transmembrane helix</keyword>
<comment type="similarity">
    <text evidence="2">Belongs to the nucleobase:cation symporter-2 (NCS2) (TC 2.A.40) family.</text>
</comment>
<keyword evidence="7 8" id="KW-0472">Membrane</keyword>
<reference evidence="9" key="1">
    <citation type="submission" date="2021-11" db="EMBL/GenBank/DDBJ databases">
        <title>Draft genome sequence of Alcaligenes endophyticus type strain CCUG 75668T.</title>
        <authorList>
            <person name="Salva-Serra F."/>
            <person name="Duran R.E."/>
            <person name="Seeger M."/>
            <person name="Moore E.R.B."/>
            <person name="Jaen-Luchoro D."/>
        </authorList>
    </citation>
    <scope>NUCLEOTIDE SEQUENCE</scope>
    <source>
        <strain evidence="9">CCUG 75668</strain>
    </source>
</reference>
<feature type="transmembrane region" description="Helical" evidence="8">
    <location>
        <begin position="289"/>
        <end position="307"/>
    </location>
</feature>
<comment type="subcellular location">
    <subcellularLocation>
        <location evidence="1">Cell membrane</location>
        <topology evidence="1">Multi-pass membrane protein</topology>
    </subcellularLocation>
</comment>
<evidence type="ECO:0000313" key="9">
    <source>
        <dbReference type="EMBL" id="MDN4122629.1"/>
    </source>
</evidence>
<comment type="caution">
    <text evidence="9">The sequence shown here is derived from an EMBL/GenBank/DDBJ whole genome shotgun (WGS) entry which is preliminary data.</text>
</comment>
<evidence type="ECO:0000256" key="6">
    <source>
        <dbReference type="ARBA" id="ARBA00022989"/>
    </source>
</evidence>
<evidence type="ECO:0000313" key="10">
    <source>
        <dbReference type="Proteomes" id="UP001168613"/>
    </source>
</evidence>
<proteinExistence type="inferred from homology"/>
<dbReference type="PROSITE" id="PS01116">
    <property type="entry name" value="XANTH_URACIL_PERMASE"/>
    <property type="match status" value="1"/>
</dbReference>
<dbReference type="NCBIfam" id="TIGR00801">
    <property type="entry name" value="ncs2"/>
    <property type="match status" value="1"/>
</dbReference>
<evidence type="ECO:0000256" key="5">
    <source>
        <dbReference type="ARBA" id="ARBA00022692"/>
    </source>
</evidence>
<protein>
    <submittedName>
        <fullName evidence="9">Uracil-xanthine permease family protein</fullName>
    </submittedName>
</protein>
<feature type="transmembrane region" description="Helical" evidence="8">
    <location>
        <begin position="152"/>
        <end position="169"/>
    </location>
</feature>
<sequence length="442" mass="46063">MSESFFPRWRRVDSLSPGAVVQPDECLSPAQNIAMGAQHVVAMFGSTILAPLLMGFDPNLAILMSGIGTLIFFLFVRGRVPSYLGSSFAFIGGVIAVTGYTGGGSNPNIGVALGAIIACGFVYTLIGLLVWISNERSHGGAARLINRWMPPVVTGSIVAVIGLNLAPLAAKGAMGSSTFEALMALMTILCVGGVAVYTRGVVQRLLILVGLIVACLLYWFFANVMQLGTAIDFTAVRQAAWLGLPTFHQPIFEFHAMTVIVPVAVILVAENLGHIKAVSAMTGKDLDSYLGRAFVGDGIATMVAGSVGGTGVTTYAENIGVMAATRIYSTLIFAVAACIAIFLGFSPKFGAVIQMIPGPVLGGMSVVVFGLIAIAGARIWVVNQVDFSDNRNLLVAAVTLVIGGGNFSLEFGVFKLDGIGCATFGAILLYALLRGRGTNPTA</sequence>
<feature type="transmembrane region" description="Helical" evidence="8">
    <location>
        <begin position="251"/>
        <end position="269"/>
    </location>
</feature>
<dbReference type="EMBL" id="JAJHNU010000005">
    <property type="protein sequence ID" value="MDN4122629.1"/>
    <property type="molecule type" value="Genomic_DNA"/>
</dbReference>
<accession>A0ABT8EMU7</accession>
<evidence type="ECO:0000256" key="7">
    <source>
        <dbReference type="ARBA" id="ARBA00023136"/>
    </source>
</evidence>
<evidence type="ECO:0000256" key="3">
    <source>
        <dbReference type="ARBA" id="ARBA00022448"/>
    </source>
</evidence>
<feature type="transmembrane region" description="Helical" evidence="8">
    <location>
        <begin position="109"/>
        <end position="132"/>
    </location>
</feature>
<feature type="transmembrane region" description="Helical" evidence="8">
    <location>
        <begin position="205"/>
        <end position="222"/>
    </location>
</feature>
<dbReference type="Pfam" id="PF00860">
    <property type="entry name" value="Xan_ur_permease"/>
    <property type="match status" value="1"/>
</dbReference>
<dbReference type="PANTHER" id="PTHR42810">
    <property type="entry name" value="PURINE PERMEASE C1399.01C-RELATED"/>
    <property type="match status" value="1"/>
</dbReference>
<feature type="transmembrane region" description="Helical" evidence="8">
    <location>
        <begin position="181"/>
        <end position="198"/>
    </location>
</feature>
<name>A0ABT8EMU7_9BURK</name>
<keyword evidence="10" id="KW-1185">Reference proteome</keyword>
<dbReference type="InterPro" id="IPR006042">
    <property type="entry name" value="Xan_ur_permease"/>
</dbReference>
<evidence type="ECO:0000256" key="2">
    <source>
        <dbReference type="ARBA" id="ARBA00008821"/>
    </source>
</evidence>
<feature type="transmembrane region" description="Helical" evidence="8">
    <location>
        <begin position="358"/>
        <end position="381"/>
    </location>
</feature>
<dbReference type="PANTHER" id="PTHR42810:SF4">
    <property type="entry name" value="URIC ACID TRANSPORTER UACT"/>
    <property type="match status" value="1"/>
</dbReference>
<evidence type="ECO:0000256" key="1">
    <source>
        <dbReference type="ARBA" id="ARBA00004651"/>
    </source>
</evidence>
<evidence type="ECO:0000256" key="4">
    <source>
        <dbReference type="ARBA" id="ARBA00022475"/>
    </source>
</evidence>
<feature type="transmembrane region" description="Helical" evidence="8">
    <location>
        <begin position="327"/>
        <end position="346"/>
    </location>
</feature>
<dbReference type="InterPro" id="IPR006043">
    <property type="entry name" value="NCS2"/>
</dbReference>
<feature type="transmembrane region" description="Helical" evidence="8">
    <location>
        <begin position="416"/>
        <end position="433"/>
    </location>
</feature>
<feature type="transmembrane region" description="Helical" evidence="8">
    <location>
        <begin position="60"/>
        <end position="76"/>
    </location>
</feature>
<dbReference type="Proteomes" id="UP001168613">
    <property type="component" value="Unassembled WGS sequence"/>
</dbReference>